<comment type="subcellular location">
    <subcellularLocation>
        <location evidence="1">Lysosome</location>
    </subcellularLocation>
</comment>
<keyword evidence="10" id="KW-0325">Glycoprotein</keyword>
<dbReference type="Proteomes" id="UP000759131">
    <property type="component" value="Unassembled WGS sequence"/>
</dbReference>
<proteinExistence type="inferred from homology"/>
<dbReference type="Gene3D" id="3.40.50.1820">
    <property type="entry name" value="alpha/beta hydrolase"/>
    <property type="match status" value="1"/>
</dbReference>
<dbReference type="EMBL" id="CAJPIZ010004008">
    <property type="protein sequence ID" value="CAG2107061.1"/>
    <property type="molecule type" value="Genomic_DNA"/>
</dbReference>
<evidence type="ECO:0000256" key="10">
    <source>
        <dbReference type="ARBA" id="ARBA00023180"/>
    </source>
</evidence>
<dbReference type="PANTHER" id="PTHR11010">
    <property type="entry name" value="PROTEASE S28 PRO-X CARBOXYPEPTIDASE-RELATED"/>
    <property type="match status" value="1"/>
</dbReference>
<dbReference type="EMBL" id="OC858583">
    <property type="protein sequence ID" value="CAD7626631.1"/>
    <property type="molecule type" value="Genomic_DNA"/>
</dbReference>
<evidence type="ECO:0000256" key="14">
    <source>
        <dbReference type="ARBA" id="ARBA00066456"/>
    </source>
</evidence>
<evidence type="ECO:0000256" key="13">
    <source>
        <dbReference type="ARBA" id="ARBA00059701"/>
    </source>
</evidence>
<comment type="function">
    <text evidence="13">Cleaves C-terminal amino acids linked to proline in peptides such as angiotensin II, III and des-Arg9-bradykinin. This cleavage occurs at acidic pH, but enzymatic activity is retained with some substrates at neutral pH.</text>
</comment>
<evidence type="ECO:0000256" key="6">
    <source>
        <dbReference type="ARBA" id="ARBA00022729"/>
    </source>
</evidence>
<dbReference type="GO" id="GO:0005764">
    <property type="term" value="C:lysosome"/>
    <property type="evidence" value="ECO:0007669"/>
    <property type="project" value="UniProtKB-SubCell"/>
</dbReference>
<sequence length="495" mass="56091">MLDLKTSFIVIVVQILCFEYCLSQFIVRPPISPLASNETPIPANYSIKYYSQLIDHFNYINNNQFRQRYVISTDHWCDGCPIFFYAGNEGDILLLARIHGFLWESAKQFRAMVVFLEHRYYGESVPFGKVDKNLTKIGYLSVDQALADFADFIQDIKTTIPGAQNSPVVVFGGSYGGMLSAAFRLKYPGLSVGAIAASAPVLGVEGLAKSCDAYSKLETKDFTEYSPNCSQTVRNSWEALFRIAGTADGRKWLTNEFKLCKELAAGEEIRIFQWLMVAWSHVAMVDYSNEANLFSELPAYPLREMCKHMTNPGADDRGLLSQVYEAANVFYNYKGLSKCNDLNPNGPVDPTAWGFQSCTDIVMPFCTNGKTDMIEPFGYDFKAYSDQCFSQYGVRPDPRKAMMLWEKQSLRRATNLIFSNGLRDPHSSNGVLDSLSDSVIALKISHGCHHEDLRPAGVNDTQELINVRNQEKQYMKQWIEEHYTTLNYFPNEWLN</sequence>
<dbReference type="InterPro" id="IPR029058">
    <property type="entry name" value="AB_hydrolase_fold"/>
</dbReference>
<evidence type="ECO:0000256" key="5">
    <source>
        <dbReference type="ARBA" id="ARBA00022670"/>
    </source>
</evidence>
<comment type="subunit">
    <text evidence="3">Homodimer.</text>
</comment>
<evidence type="ECO:0000256" key="2">
    <source>
        <dbReference type="ARBA" id="ARBA00011079"/>
    </source>
</evidence>
<evidence type="ECO:0000256" key="8">
    <source>
        <dbReference type="ARBA" id="ARBA00023145"/>
    </source>
</evidence>
<evidence type="ECO:0000256" key="15">
    <source>
        <dbReference type="ARBA" id="ARBA00073691"/>
    </source>
</evidence>
<keyword evidence="5" id="KW-0645">Protease</keyword>
<reference evidence="18" key="1">
    <citation type="submission" date="2020-11" db="EMBL/GenBank/DDBJ databases">
        <authorList>
            <person name="Tran Van P."/>
        </authorList>
    </citation>
    <scope>NUCLEOTIDE SEQUENCE</scope>
</reference>
<dbReference type="InterPro" id="IPR008758">
    <property type="entry name" value="Peptidase_S28"/>
</dbReference>
<evidence type="ECO:0000256" key="1">
    <source>
        <dbReference type="ARBA" id="ARBA00004371"/>
    </source>
</evidence>
<organism evidence="18">
    <name type="scientific">Medioppia subpectinata</name>
    <dbReference type="NCBI Taxonomy" id="1979941"/>
    <lineage>
        <taxon>Eukaryota</taxon>
        <taxon>Metazoa</taxon>
        <taxon>Ecdysozoa</taxon>
        <taxon>Arthropoda</taxon>
        <taxon>Chelicerata</taxon>
        <taxon>Arachnida</taxon>
        <taxon>Acari</taxon>
        <taxon>Acariformes</taxon>
        <taxon>Sarcoptiformes</taxon>
        <taxon>Oribatida</taxon>
        <taxon>Brachypylina</taxon>
        <taxon>Oppioidea</taxon>
        <taxon>Oppiidae</taxon>
        <taxon>Medioppia</taxon>
    </lineage>
</organism>
<evidence type="ECO:0000256" key="17">
    <source>
        <dbReference type="ARBA" id="ARBA00076608"/>
    </source>
</evidence>
<dbReference type="OrthoDB" id="2130629at2759"/>
<keyword evidence="9" id="KW-1015">Disulfide bond</keyword>
<accession>A0A7R9KPG3</accession>
<gene>
    <name evidence="18" type="ORF">OSB1V03_LOCUS7064</name>
</gene>
<dbReference type="Gene3D" id="1.20.120.980">
    <property type="entry name" value="Serine carboxypeptidase S28, SKS domain"/>
    <property type="match status" value="1"/>
</dbReference>
<comment type="similarity">
    <text evidence="2">Belongs to the peptidase S28 family.</text>
</comment>
<evidence type="ECO:0000313" key="18">
    <source>
        <dbReference type="EMBL" id="CAD7626631.1"/>
    </source>
</evidence>
<evidence type="ECO:0000256" key="7">
    <source>
        <dbReference type="ARBA" id="ARBA00022801"/>
    </source>
</evidence>
<dbReference type="GO" id="GO:0004185">
    <property type="term" value="F:serine-type carboxypeptidase activity"/>
    <property type="evidence" value="ECO:0007669"/>
    <property type="project" value="UniProtKB-EC"/>
</dbReference>
<comment type="catalytic activity">
    <reaction evidence="12">
        <text>Cleavage of a -Pro-|-Xaa bond to release a C-terminal amino acid.</text>
        <dbReference type="EC" id="3.4.16.2"/>
    </reaction>
</comment>
<evidence type="ECO:0000256" key="16">
    <source>
        <dbReference type="ARBA" id="ARBA00076475"/>
    </source>
</evidence>
<keyword evidence="7" id="KW-0378">Hydrolase</keyword>
<dbReference type="EC" id="3.4.16.2" evidence="14"/>
<name>A0A7R9KPG3_9ACAR</name>
<dbReference type="GO" id="GO:0006508">
    <property type="term" value="P:proteolysis"/>
    <property type="evidence" value="ECO:0007669"/>
    <property type="project" value="UniProtKB-KW"/>
</dbReference>
<evidence type="ECO:0000256" key="9">
    <source>
        <dbReference type="ARBA" id="ARBA00023157"/>
    </source>
</evidence>
<evidence type="ECO:0000256" key="12">
    <source>
        <dbReference type="ARBA" id="ARBA00052013"/>
    </source>
</evidence>
<evidence type="ECO:0000256" key="11">
    <source>
        <dbReference type="ARBA" id="ARBA00023228"/>
    </source>
</evidence>
<evidence type="ECO:0000313" key="19">
    <source>
        <dbReference type="Proteomes" id="UP000759131"/>
    </source>
</evidence>
<dbReference type="InterPro" id="IPR042269">
    <property type="entry name" value="Ser_carbopepase_S28_SKS"/>
</dbReference>
<evidence type="ECO:0000256" key="4">
    <source>
        <dbReference type="ARBA" id="ARBA00022645"/>
    </source>
</evidence>
<keyword evidence="8" id="KW-0865">Zymogen</keyword>
<dbReference type="SUPFAM" id="SSF53474">
    <property type="entry name" value="alpha/beta-Hydrolases"/>
    <property type="match status" value="1"/>
</dbReference>
<keyword evidence="4" id="KW-0121">Carboxypeptidase</keyword>
<keyword evidence="11" id="KW-0458">Lysosome</keyword>
<evidence type="ECO:0000256" key="3">
    <source>
        <dbReference type="ARBA" id="ARBA00011738"/>
    </source>
</evidence>
<dbReference type="Pfam" id="PF05577">
    <property type="entry name" value="Peptidase_S28"/>
    <property type="match status" value="1"/>
</dbReference>
<dbReference type="PANTHER" id="PTHR11010:SF38">
    <property type="entry name" value="LYSOSOMAL PRO-X CARBOXYPEPTIDASE"/>
    <property type="match status" value="1"/>
</dbReference>
<dbReference type="FunFam" id="1.20.120.980:FF:000002">
    <property type="entry name" value="lysosomal Pro-X carboxypeptidase"/>
    <property type="match status" value="1"/>
</dbReference>
<keyword evidence="6" id="KW-0732">Signal</keyword>
<protein>
    <recommendedName>
        <fullName evidence="15">Lysosomal Pro-X carboxypeptidase</fullName>
        <ecNumber evidence="14">3.4.16.2</ecNumber>
    </recommendedName>
    <alternativeName>
        <fullName evidence="17">Proline carboxypeptidase</fullName>
    </alternativeName>
    <alternativeName>
        <fullName evidence="16">Prolylcarboxypeptidase</fullName>
    </alternativeName>
</protein>
<dbReference type="AlphaFoldDB" id="A0A7R9KPG3"/>
<keyword evidence="19" id="KW-1185">Reference proteome</keyword>
<dbReference type="GO" id="GO:0008239">
    <property type="term" value="F:dipeptidyl-peptidase activity"/>
    <property type="evidence" value="ECO:0007669"/>
    <property type="project" value="TreeGrafter"/>
</dbReference>